<dbReference type="OrthoDB" id="6257037at2759"/>
<dbReference type="PANTHER" id="PTHR16088:SF3">
    <property type="entry name" value="GON-4-LIKE PROTEIN"/>
    <property type="match status" value="1"/>
</dbReference>
<dbReference type="AlphaFoldDB" id="A0A8B8G979"/>
<evidence type="ECO:0000313" key="5">
    <source>
        <dbReference type="Proteomes" id="UP000694846"/>
    </source>
</evidence>
<sequence length="718" mass="83780">MANQLYDNMQSEAEKELVAILNDSQPDSNVDIDQTLNDKAMKNQLTKRNVKNLIKNVLTNDDVAIMLRQTLNDDLDGNCLYEPKLTRAKIREMSITYPPQLSPIQQQPIISESECRLLIEKEFPDDSEDEEYHPDKTLEEEEDDDYDDESKCTEINKSFETDCEAESSVNIKEKAVVLNDKETIGMRTRSKLSLNDTPLEIIEQAFIPPDITEDMYDSACENDEWMEFLSEFTKPLEFVQNDDNEDDPEYNVLCDDDFTSVDQEEFRIDKSVRISRKEYNDLMNELYEFTESYIEFNGGNVGELLETNAVITDFENDKNTVKPNHSSLSMSVCTPNNSELKSNSNCIINDNIIDKNFSPSTSAYTLNVLDWKSNTTCSTIDNIEAISKVTYPFFPVNTLNYSDCKLSTAWSMNDLQMTEVVNYSTQLGEEPNLSDLNNHQMSISAEKTNLVPQNIIVCDKKKGMSTEQLFLLKQQLAQHVQLITQHYILCTKEKSYKILCRKLKNMLNIIKKISEHKIYTPINLSTSFEFIQEWIEIQNDDIDTNWNNISLPLYLKEFMLFYDRPVFIYPHLLPSKTFSLDYETHPMGPSEEKVLVHKINYLFKRLTELHRTRAKYKNSNIFDMLPMILKIVQKRWFSHRKLTDLKMLITRRKKTLEPKPLKKYLVDGEIEIPRHIVDIGNLFASKCLLDFDIKQFPTSWKHYVRQKKFKNKINKINK</sequence>
<keyword evidence="2" id="KW-0804">Transcription</keyword>
<dbReference type="GO" id="GO:0006355">
    <property type="term" value="P:regulation of DNA-templated transcription"/>
    <property type="evidence" value="ECO:0007669"/>
    <property type="project" value="TreeGrafter"/>
</dbReference>
<dbReference type="Proteomes" id="UP000694846">
    <property type="component" value="Unplaced"/>
</dbReference>
<dbReference type="GO" id="GO:0003712">
    <property type="term" value="F:transcription coregulator activity"/>
    <property type="evidence" value="ECO:0007669"/>
    <property type="project" value="TreeGrafter"/>
</dbReference>
<feature type="region of interest" description="Disordered" evidence="4">
    <location>
        <begin position="122"/>
        <end position="148"/>
    </location>
</feature>
<dbReference type="GeneID" id="112689793"/>
<evidence type="ECO:0000256" key="4">
    <source>
        <dbReference type="SAM" id="MobiDB-lite"/>
    </source>
</evidence>
<evidence type="ECO:0000256" key="1">
    <source>
        <dbReference type="ARBA" id="ARBA00023015"/>
    </source>
</evidence>
<feature type="compositionally biased region" description="Acidic residues" evidence="4">
    <location>
        <begin position="125"/>
        <end position="148"/>
    </location>
</feature>
<dbReference type="RefSeq" id="XP_025419428.1">
    <property type="nucleotide sequence ID" value="XM_025563643.1"/>
</dbReference>
<keyword evidence="1" id="KW-0805">Transcription regulation</keyword>
<keyword evidence="5" id="KW-1185">Reference proteome</keyword>
<evidence type="ECO:0000256" key="3">
    <source>
        <dbReference type="ARBA" id="ARBA00023242"/>
    </source>
</evidence>
<reference evidence="6" key="1">
    <citation type="submission" date="2025-08" db="UniProtKB">
        <authorList>
            <consortium name="RefSeq"/>
        </authorList>
    </citation>
    <scope>IDENTIFICATION</scope>
    <source>
        <tissue evidence="6">Whole body</tissue>
    </source>
</reference>
<name>A0A8B8G979_9HEMI</name>
<evidence type="ECO:0000313" key="6">
    <source>
        <dbReference type="RefSeq" id="XP_025419428.1"/>
    </source>
</evidence>
<dbReference type="PANTHER" id="PTHR16088">
    <property type="entry name" value="YY1 ASSOCIATED PROTEIN-RELATED"/>
    <property type="match status" value="1"/>
</dbReference>
<organism evidence="5 6">
    <name type="scientific">Sipha flava</name>
    <name type="common">yellow sugarcane aphid</name>
    <dbReference type="NCBI Taxonomy" id="143950"/>
    <lineage>
        <taxon>Eukaryota</taxon>
        <taxon>Metazoa</taxon>
        <taxon>Ecdysozoa</taxon>
        <taxon>Arthropoda</taxon>
        <taxon>Hexapoda</taxon>
        <taxon>Insecta</taxon>
        <taxon>Pterygota</taxon>
        <taxon>Neoptera</taxon>
        <taxon>Paraneoptera</taxon>
        <taxon>Hemiptera</taxon>
        <taxon>Sternorrhyncha</taxon>
        <taxon>Aphidomorpha</taxon>
        <taxon>Aphidoidea</taxon>
        <taxon>Aphididae</taxon>
        <taxon>Sipha</taxon>
    </lineage>
</organism>
<keyword evidence="3" id="KW-0539">Nucleus</keyword>
<accession>A0A8B8G979</accession>
<proteinExistence type="predicted"/>
<protein>
    <submittedName>
        <fullName evidence="6">Uncharacterized protein LOC112689793</fullName>
    </submittedName>
</protein>
<dbReference type="GO" id="GO:0005634">
    <property type="term" value="C:nucleus"/>
    <property type="evidence" value="ECO:0007669"/>
    <property type="project" value="TreeGrafter"/>
</dbReference>
<gene>
    <name evidence="6" type="primary">LOC112689793</name>
</gene>
<evidence type="ECO:0000256" key="2">
    <source>
        <dbReference type="ARBA" id="ARBA00023163"/>
    </source>
</evidence>
<dbReference type="InterPro" id="IPR052435">
    <property type="entry name" value="YY1-Transcr_Regul"/>
</dbReference>